<keyword evidence="4" id="KW-1185">Reference proteome</keyword>
<dbReference type="GO" id="GO:0008270">
    <property type="term" value="F:zinc ion binding"/>
    <property type="evidence" value="ECO:0007669"/>
    <property type="project" value="UniProtKB-KW"/>
</dbReference>
<keyword evidence="1" id="KW-0863">Zinc-finger</keyword>
<dbReference type="PROSITE" id="PS50089">
    <property type="entry name" value="ZF_RING_2"/>
    <property type="match status" value="1"/>
</dbReference>
<dbReference type="Proteomes" id="UP000236316">
    <property type="component" value="Segment"/>
</dbReference>
<feature type="domain" description="RING-type" evidence="2">
    <location>
        <begin position="10"/>
        <end position="46"/>
    </location>
</feature>
<keyword evidence="1" id="KW-0862">Zinc</keyword>
<dbReference type="InterPro" id="IPR001841">
    <property type="entry name" value="Znf_RING"/>
</dbReference>
<dbReference type="SMART" id="SM00184">
    <property type="entry name" value="RING"/>
    <property type="match status" value="1"/>
</dbReference>
<dbReference type="InterPro" id="IPR013083">
    <property type="entry name" value="Znf_RING/FYVE/PHD"/>
</dbReference>
<dbReference type="Gene3D" id="3.30.40.10">
    <property type="entry name" value="Zinc/RING finger domain, C3HC4 (zinc finger)"/>
    <property type="match status" value="1"/>
</dbReference>
<dbReference type="SUPFAM" id="SSF57850">
    <property type="entry name" value="RING/U-box"/>
    <property type="match status" value="1"/>
</dbReference>
<dbReference type="GeneID" id="35382801"/>
<evidence type="ECO:0000256" key="1">
    <source>
        <dbReference type="PROSITE-ProRule" id="PRU00175"/>
    </source>
</evidence>
<proteinExistence type="predicted"/>
<protein>
    <submittedName>
        <fullName evidence="3">Zinc finger RING-HC</fullName>
    </submittedName>
</protein>
<dbReference type="KEGG" id="vg:35382801"/>
<sequence>MEDMMKLSTCPVCYDVMSRMMVAKCGHSICKGCFKGLKKKCCPICQESINECDESNFDLYKSLYLLYNIFCFHNQQYIFNDMEMISRLSKANVHDESTSIYIDISKLYGIDVPNIEDILKYGKDEKKNTKISCILTTVELTTGETINLIQYAWKIDKFKRLENINNSKKNIRKYDIYNIALMLASKTFIDYLRVYAIKILGLRVESDDYDIAKVEKCYNTLVTKFQNIGYGTLDTDLKRSIDAYIYRATTKGWKIHLSSLYTQLCPYYNSQEINFYLKYSADFDTKKLFGLN</sequence>
<evidence type="ECO:0000259" key="2">
    <source>
        <dbReference type="PROSITE" id="PS50089"/>
    </source>
</evidence>
<reference evidence="3" key="1">
    <citation type="submission" date="2017-08" db="EMBL/GenBank/DDBJ databases">
        <authorList>
            <consortium name="Urmite Genomes"/>
        </authorList>
    </citation>
    <scope>NUCLEOTIDE SEQUENCE [LARGE SCALE GENOMIC DNA]</scope>
    <source>
        <strain evidence="3">IHUMI-LCC2</strain>
    </source>
</reference>
<dbReference type="RefSeq" id="YP_009449162.1">
    <property type="nucleotide sequence ID" value="NC_036594.1"/>
</dbReference>
<name>A0A2I2L5T6_9VIRU</name>
<organism evidence="3">
    <name type="scientific">Orpheovirus IHUMI-LCC2</name>
    <dbReference type="NCBI Taxonomy" id="2023057"/>
    <lineage>
        <taxon>Viruses</taxon>
        <taxon>Varidnaviria</taxon>
        <taxon>Bamfordvirae</taxon>
        <taxon>Nucleocytoviricota</taxon>
        <taxon>Megaviricetes</taxon>
        <taxon>Pimascovirales</taxon>
        <taxon>Ocovirineae</taxon>
        <taxon>Orpheoviridae</taxon>
        <taxon>Alphaorpheovirus</taxon>
        <taxon>Alphaorpheovirus massiliense</taxon>
    </lineage>
</organism>
<evidence type="ECO:0000313" key="4">
    <source>
        <dbReference type="Proteomes" id="UP000236316"/>
    </source>
</evidence>
<dbReference type="Pfam" id="PF13920">
    <property type="entry name" value="zf-C3HC4_3"/>
    <property type="match status" value="1"/>
</dbReference>
<accession>A0A2I2L5T6</accession>
<keyword evidence="1" id="KW-0479">Metal-binding</keyword>
<dbReference type="EMBL" id="LT906555">
    <property type="protein sequence ID" value="SNW62860.1"/>
    <property type="molecule type" value="Genomic_DNA"/>
</dbReference>
<evidence type="ECO:0000313" key="3">
    <source>
        <dbReference type="EMBL" id="SNW62860.1"/>
    </source>
</evidence>
<gene>
    <name evidence="3" type="ORF">ORPV_956</name>
</gene>